<dbReference type="EMBL" id="JBEYBN010000075">
    <property type="protein sequence ID" value="MEU2271514.1"/>
    <property type="molecule type" value="Genomic_DNA"/>
</dbReference>
<name>A0ABV2Y5G9_9ACTN</name>
<organism evidence="1 2">
    <name type="scientific">Streptomyces olindensis</name>
    <dbReference type="NCBI Taxonomy" id="358823"/>
    <lineage>
        <taxon>Bacteria</taxon>
        <taxon>Bacillati</taxon>
        <taxon>Actinomycetota</taxon>
        <taxon>Actinomycetes</taxon>
        <taxon>Kitasatosporales</taxon>
        <taxon>Streptomycetaceae</taxon>
        <taxon>Streptomyces</taxon>
    </lineage>
</organism>
<accession>A0ABV2Y5G9</accession>
<dbReference type="Pfam" id="PF09481">
    <property type="entry name" value="CRISPR_Cse1"/>
    <property type="match status" value="1"/>
</dbReference>
<dbReference type="RefSeq" id="WP_359793307.1">
    <property type="nucleotide sequence ID" value="NZ_JBEYBN010000075.1"/>
</dbReference>
<sequence length="557" mass="61892">MPRRRQSRALGGFALPVSRAEGLLEGMTVSGGFDLRVEPWIPVRLLTGEPDCVGLCELFKRAHEIEDVEIPVPPAAAGLLRILAPIAARIAADGGDRLDDPDVAEDIDDWFDLRERVLKAGRFDPQAVDAYFGRTDLEGRFGLFHPERPFLQDPCLLAECVDAKGAPNPSGVNKLVLGRPTGINGAVLFGHFTDTAPVPVPAAEAVWHLIAQLYYGPSGQCTPRRITVERAGSGDAAPLRKSVSYFPWGPELFTTLVLAVPSPQAEVDWEAEDACPWEEDLRAPLEALPPLTWPGRMLIGRFRHAALLVPSEDGRTVTDAYLTWSTHELPQKVRDPYQILDRRNDGNFQPREADGARALWRDLDSLLLKDSRQDARRPPALEHLPRWLLPRLRVRAYGFDQDGQQKDSVWFRATSPQVLQWQEENDPEMAYHVKRCHTAAEQAGDRLDFAARIAWKIATDSSVDPSPKAKIKLDARKPGPWAAAALTRYWPAAETQFWQLTEPDRTTGRVDRPFVDAALAALDEAIGQANRADIRVARARHRARGLLLALLQPSATD</sequence>
<evidence type="ECO:0000313" key="2">
    <source>
        <dbReference type="Proteomes" id="UP001550603"/>
    </source>
</evidence>
<keyword evidence="2" id="KW-1185">Reference proteome</keyword>
<comment type="caution">
    <text evidence="1">The sequence shown here is derived from an EMBL/GenBank/DDBJ whole genome shotgun (WGS) entry which is preliminary data.</text>
</comment>
<protein>
    <submittedName>
        <fullName evidence="1">Type I-E CRISPR-associated protein Cse1/CasA</fullName>
    </submittedName>
</protein>
<dbReference type="Proteomes" id="UP001550603">
    <property type="component" value="Unassembled WGS sequence"/>
</dbReference>
<dbReference type="NCBIfam" id="TIGR02547">
    <property type="entry name" value="casA_cse1"/>
    <property type="match status" value="1"/>
</dbReference>
<reference evidence="1 2" key="1">
    <citation type="submission" date="2024-06" db="EMBL/GenBank/DDBJ databases">
        <title>The Natural Products Discovery Center: Release of the First 8490 Sequenced Strains for Exploring Actinobacteria Biosynthetic Diversity.</title>
        <authorList>
            <person name="Kalkreuter E."/>
            <person name="Kautsar S.A."/>
            <person name="Yang D."/>
            <person name="Bader C.D."/>
            <person name="Teijaro C.N."/>
            <person name="Fluegel L."/>
            <person name="Davis C.M."/>
            <person name="Simpson J.R."/>
            <person name="Lauterbach L."/>
            <person name="Steele A.D."/>
            <person name="Gui C."/>
            <person name="Meng S."/>
            <person name="Li G."/>
            <person name="Viehrig K."/>
            <person name="Ye F."/>
            <person name="Su P."/>
            <person name="Kiefer A.F."/>
            <person name="Nichols A."/>
            <person name="Cepeda A.J."/>
            <person name="Yan W."/>
            <person name="Fan B."/>
            <person name="Jiang Y."/>
            <person name="Adhikari A."/>
            <person name="Zheng C.-J."/>
            <person name="Schuster L."/>
            <person name="Cowan T.M."/>
            <person name="Smanski M.J."/>
            <person name="Chevrette M.G."/>
            <person name="De Carvalho L.P.S."/>
            <person name="Shen B."/>
        </authorList>
    </citation>
    <scope>NUCLEOTIDE SEQUENCE [LARGE SCALE GENOMIC DNA]</scope>
    <source>
        <strain evidence="1 2">NPDC019583</strain>
    </source>
</reference>
<proteinExistence type="predicted"/>
<evidence type="ECO:0000313" key="1">
    <source>
        <dbReference type="EMBL" id="MEU2271514.1"/>
    </source>
</evidence>
<gene>
    <name evidence="1" type="primary">casA</name>
    <name evidence="1" type="synonym">cse1</name>
    <name evidence="1" type="ORF">ABZ568_34845</name>
</gene>
<dbReference type="InterPro" id="IPR013381">
    <property type="entry name" value="CRISPR-assoc_prot_Cse1"/>
</dbReference>